<dbReference type="InterPro" id="IPR011008">
    <property type="entry name" value="Dimeric_a/b-barrel"/>
</dbReference>
<dbReference type="Pfam" id="PF07045">
    <property type="entry name" value="DUF1330"/>
    <property type="match status" value="1"/>
</dbReference>
<proteinExistence type="predicted"/>
<dbReference type="EMBL" id="AP028679">
    <property type="protein sequence ID" value="BEQ15329.1"/>
    <property type="molecule type" value="Genomic_DNA"/>
</dbReference>
<dbReference type="InterPro" id="IPR010753">
    <property type="entry name" value="DUF1330"/>
</dbReference>
<accession>A0AAU9EJF4</accession>
<protein>
    <recommendedName>
        <fullName evidence="1">DUF1330 domain-containing protein</fullName>
    </recommendedName>
</protein>
<keyword evidence="3" id="KW-1185">Reference proteome</keyword>
<evidence type="ECO:0000259" key="1">
    <source>
        <dbReference type="Pfam" id="PF07045"/>
    </source>
</evidence>
<organism evidence="2 3">
    <name type="scientific">Desulfoferula mesophila</name>
    <dbReference type="NCBI Taxonomy" id="3058419"/>
    <lineage>
        <taxon>Bacteria</taxon>
        <taxon>Pseudomonadati</taxon>
        <taxon>Thermodesulfobacteriota</taxon>
        <taxon>Desulfarculia</taxon>
        <taxon>Desulfarculales</taxon>
        <taxon>Desulfarculaceae</taxon>
        <taxon>Desulfoferula</taxon>
    </lineage>
</organism>
<name>A0AAU9EJF4_9BACT</name>
<feature type="domain" description="DUF1330" evidence="1">
    <location>
        <begin position="21"/>
        <end position="99"/>
    </location>
</feature>
<dbReference type="SUPFAM" id="SSF54909">
    <property type="entry name" value="Dimeric alpha+beta barrel"/>
    <property type="match status" value="1"/>
</dbReference>
<dbReference type="KEGG" id="dmp:FAK_23950"/>
<evidence type="ECO:0000313" key="3">
    <source>
        <dbReference type="Proteomes" id="UP001366166"/>
    </source>
</evidence>
<dbReference type="RefSeq" id="WP_338599586.1">
    <property type="nucleotide sequence ID" value="NZ_AP028679.1"/>
</dbReference>
<dbReference type="Proteomes" id="UP001366166">
    <property type="component" value="Chromosome"/>
</dbReference>
<sequence>MAEEKIYMLNALWFKPGDGARKYREYLKAAAPFLREAGGRMHSALYAPQSALIGEFDADLVFFVEYPSRAAFKQMAQDPGYLAQALPLREAAIRKSLLIECSAKAAGA</sequence>
<reference evidence="3" key="1">
    <citation type="journal article" date="2023" name="Arch. Microbiol.">
        <title>Desulfoferula mesophilus gen. nov. sp. nov., a mesophilic sulfate-reducing bacterium isolated from a brackish lake sediment.</title>
        <authorList>
            <person name="Watanabe T."/>
            <person name="Yabe T."/>
            <person name="Tsuji J.M."/>
            <person name="Fukui M."/>
        </authorList>
    </citation>
    <scope>NUCLEOTIDE SEQUENCE [LARGE SCALE GENOMIC DNA]</scope>
    <source>
        <strain evidence="3">12FAK</strain>
    </source>
</reference>
<evidence type="ECO:0000313" key="2">
    <source>
        <dbReference type="EMBL" id="BEQ15329.1"/>
    </source>
</evidence>
<gene>
    <name evidence="2" type="ORF">FAK_23950</name>
</gene>
<dbReference type="AlphaFoldDB" id="A0AAU9EJF4"/>
<dbReference type="Gene3D" id="3.30.70.100">
    <property type="match status" value="1"/>
</dbReference>